<keyword evidence="10" id="KW-1185">Reference proteome</keyword>
<dbReference type="PANTHER" id="PTHR30269:SF37">
    <property type="entry name" value="MEMBRANE TRANSPORTER PROTEIN"/>
    <property type="match status" value="1"/>
</dbReference>
<evidence type="ECO:0000256" key="8">
    <source>
        <dbReference type="RuleBase" id="RU363041"/>
    </source>
</evidence>
<evidence type="ECO:0000256" key="5">
    <source>
        <dbReference type="ARBA" id="ARBA00022692"/>
    </source>
</evidence>
<evidence type="ECO:0000256" key="4">
    <source>
        <dbReference type="ARBA" id="ARBA00022475"/>
    </source>
</evidence>
<keyword evidence="4 8" id="KW-1003">Cell membrane</keyword>
<keyword evidence="3" id="KW-0813">Transport</keyword>
<keyword evidence="7 8" id="KW-0472">Membrane</keyword>
<keyword evidence="6 8" id="KW-1133">Transmembrane helix</keyword>
<accession>A0A9Q4FRT7</accession>
<evidence type="ECO:0000313" key="10">
    <source>
        <dbReference type="Proteomes" id="UP001060275"/>
    </source>
</evidence>
<sequence length="253" mass="25817">MIDILGLTPLQLLAFCAAVLLAAILRGFSGFGFALAAVPLISLVIAPASAIAVAILVQAIVGVRDILVLRSVLDRPGLLRLSAGALIGTPIGLFGLLFLDAATIRLAIAAIVGLGVLFLLRKAHPESSPNLRLAAPTGVVAGLFSGLAAMPGPPVVAYYLSSATPAAVARASMMVFFFVTSLMSLPGLALGGLLDMRVIVLALIATPIMLSGNSLGHIAFKRAPSSAYKPIALIMLIAMALSSGLRGLSEFLG</sequence>
<name>A0A9Q4FRT7_9HYPH</name>
<feature type="transmembrane region" description="Helical" evidence="8">
    <location>
        <begin position="171"/>
        <end position="191"/>
    </location>
</feature>
<feature type="transmembrane region" description="Helical" evidence="8">
    <location>
        <begin position="104"/>
        <end position="121"/>
    </location>
</feature>
<comment type="caution">
    <text evidence="9">The sequence shown here is derived from an EMBL/GenBank/DDBJ whole genome shotgun (WGS) entry which is preliminary data.</text>
</comment>
<reference evidence="9" key="1">
    <citation type="submission" date="2022-06" db="EMBL/GenBank/DDBJ databases">
        <title>Devosia sp. XJ19-45 genome assembly.</title>
        <authorList>
            <person name="Li B."/>
            <person name="Cai M."/>
            <person name="Nie G."/>
            <person name="Li W."/>
        </authorList>
    </citation>
    <scope>NUCLEOTIDE SEQUENCE</scope>
    <source>
        <strain evidence="9">XJ19-45</strain>
    </source>
</reference>
<protein>
    <recommendedName>
        <fullName evidence="8">Probable membrane transporter protein</fullName>
    </recommendedName>
</protein>
<dbReference type="Pfam" id="PF01925">
    <property type="entry name" value="TauE"/>
    <property type="match status" value="1"/>
</dbReference>
<feature type="transmembrane region" description="Helical" evidence="8">
    <location>
        <begin position="231"/>
        <end position="248"/>
    </location>
</feature>
<dbReference type="GO" id="GO:0005886">
    <property type="term" value="C:plasma membrane"/>
    <property type="evidence" value="ECO:0007669"/>
    <property type="project" value="UniProtKB-SubCell"/>
</dbReference>
<organism evidence="9 10">
    <name type="scientific">Devosia ureilytica</name>
    <dbReference type="NCBI Taxonomy" id="2952754"/>
    <lineage>
        <taxon>Bacteria</taxon>
        <taxon>Pseudomonadati</taxon>
        <taxon>Pseudomonadota</taxon>
        <taxon>Alphaproteobacteria</taxon>
        <taxon>Hyphomicrobiales</taxon>
        <taxon>Devosiaceae</taxon>
        <taxon>Devosia</taxon>
    </lineage>
</organism>
<evidence type="ECO:0000256" key="7">
    <source>
        <dbReference type="ARBA" id="ARBA00023136"/>
    </source>
</evidence>
<keyword evidence="5 8" id="KW-0812">Transmembrane</keyword>
<evidence type="ECO:0000256" key="2">
    <source>
        <dbReference type="ARBA" id="ARBA00009142"/>
    </source>
</evidence>
<dbReference type="Proteomes" id="UP001060275">
    <property type="component" value="Unassembled WGS sequence"/>
</dbReference>
<dbReference type="PANTHER" id="PTHR30269">
    <property type="entry name" value="TRANSMEMBRANE PROTEIN YFCA"/>
    <property type="match status" value="1"/>
</dbReference>
<comment type="similarity">
    <text evidence="2 8">Belongs to the 4-toluene sulfonate uptake permease (TSUP) (TC 2.A.102) family.</text>
</comment>
<proteinExistence type="inferred from homology"/>
<dbReference type="InterPro" id="IPR002781">
    <property type="entry name" value="TM_pro_TauE-like"/>
</dbReference>
<dbReference type="RefSeq" id="WP_254672641.1">
    <property type="nucleotide sequence ID" value="NZ_JAMWDU010000001.1"/>
</dbReference>
<feature type="transmembrane region" description="Helical" evidence="8">
    <location>
        <begin position="32"/>
        <end position="57"/>
    </location>
</feature>
<gene>
    <name evidence="9" type="ORF">NF348_03605</name>
</gene>
<dbReference type="InterPro" id="IPR052017">
    <property type="entry name" value="TSUP"/>
</dbReference>
<feature type="transmembrane region" description="Helical" evidence="8">
    <location>
        <begin position="198"/>
        <end position="219"/>
    </location>
</feature>
<evidence type="ECO:0000256" key="1">
    <source>
        <dbReference type="ARBA" id="ARBA00004651"/>
    </source>
</evidence>
<feature type="transmembrane region" description="Helical" evidence="8">
    <location>
        <begin position="133"/>
        <end position="151"/>
    </location>
</feature>
<comment type="subcellular location">
    <subcellularLocation>
        <location evidence="1 8">Cell membrane</location>
        <topology evidence="1 8">Multi-pass membrane protein</topology>
    </subcellularLocation>
</comment>
<dbReference type="AlphaFoldDB" id="A0A9Q4FRT7"/>
<evidence type="ECO:0000256" key="3">
    <source>
        <dbReference type="ARBA" id="ARBA00022448"/>
    </source>
</evidence>
<evidence type="ECO:0000313" key="9">
    <source>
        <dbReference type="EMBL" id="MCP8886180.1"/>
    </source>
</evidence>
<feature type="transmembrane region" description="Helical" evidence="8">
    <location>
        <begin position="78"/>
        <end position="98"/>
    </location>
</feature>
<evidence type="ECO:0000256" key="6">
    <source>
        <dbReference type="ARBA" id="ARBA00022989"/>
    </source>
</evidence>
<dbReference type="EMBL" id="JAMWDU010000001">
    <property type="protein sequence ID" value="MCP8886180.1"/>
    <property type="molecule type" value="Genomic_DNA"/>
</dbReference>